<feature type="repeat" description="ANK" evidence="3">
    <location>
        <begin position="130"/>
        <end position="162"/>
    </location>
</feature>
<name>A0A6L2Q4H8_COPFO</name>
<dbReference type="PRINTS" id="PR01415">
    <property type="entry name" value="ANKYRIN"/>
</dbReference>
<dbReference type="InterPro" id="IPR002110">
    <property type="entry name" value="Ankyrin_rpt"/>
</dbReference>
<dbReference type="InParanoid" id="A0A6L2Q4H8"/>
<sequence>MMEDFDSDLSFPSRSKDKYSPSVTVLPAADIAVEDEDALNYRSTRALKKELQLHEAVIKNDTDAVRRVLKEPLDVNSRNNVSKWSSEEWSVTRSIRYGRAPIHWASSRGNTDIMDMLIAAKCDIEAKDKYGMRPILMAAWHGHKDAVQMLINCGANVVAVNKKHYTLLMCAARNNRSEVVDFLLDTLEDIKVDAMDLEQQTALYHAALGGHAGIVRRLFGPHTVRTVSLVTLQQGRTPLHAACEKGHADVVEFLLRHDADVDARDEDGNCPLHTATENQQTQVVQLLLDSGNQPDPENTKGYTPLHLASSKGCRRIIEALLQHGACLNHQSKNSNTPLHMACQANETQTVELLISKGADLNALNVRLQSPIHIAAEQGYAECCRLLLAAGASIDQREQGGKTPLYIAARGSFTAIVDMIIKTARLDYPAPVQTGTENNRNMLNTARRKWRLSESRGSTAGTMHPDANERVRSLLFWVAYKQLAEGEWKRLAHHWAFTGEQVKAIEHQYTGPSSYKEHGFRMLLIWAHGLGPEVNPVKELYESLTAIGKKGVAAILKNNTLPKTPGNTMQQQLIKENRYFPLFLSAPDAVRKKLDEENQGKYKKEKRRCSACSIT</sequence>
<feature type="repeat" description="ANK" evidence="3">
    <location>
        <begin position="267"/>
        <end position="299"/>
    </location>
</feature>
<organism evidence="5 6">
    <name type="scientific">Coptotermes formosanus</name>
    <name type="common">Formosan subterranean termite</name>
    <dbReference type="NCBI Taxonomy" id="36987"/>
    <lineage>
        <taxon>Eukaryota</taxon>
        <taxon>Metazoa</taxon>
        <taxon>Ecdysozoa</taxon>
        <taxon>Arthropoda</taxon>
        <taxon>Hexapoda</taxon>
        <taxon>Insecta</taxon>
        <taxon>Pterygota</taxon>
        <taxon>Neoptera</taxon>
        <taxon>Polyneoptera</taxon>
        <taxon>Dictyoptera</taxon>
        <taxon>Blattodea</taxon>
        <taxon>Blattoidea</taxon>
        <taxon>Termitoidae</taxon>
        <taxon>Rhinotermitidae</taxon>
        <taxon>Coptotermes</taxon>
    </lineage>
</organism>
<dbReference type="GO" id="GO:0007165">
    <property type="term" value="P:signal transduction"/>
    <property type="evidence" value="ECO:0007669"/>
    <property type="project" value="InterPro"/>
</dbReference>
<feature type="repeat" description="ANK" evidence="3">
    <location>
        <begin position="97"/>
        <end position="129"/>
    </location>
</feature>
<feature type="repeat" description="ANK" evidence="3">
    <location>
        <begin position="366"/>
        <end position="398"/>
    </location>
</feature>
<dbReference type="Gene3D" id="1.10.533.10">
    <property type="entry name" value="Death Domain, Fas"/>
    <property type="match status" value="1"/>
</dbReference>
<dbReference type="InterPro" id="IPR000488">
    <property type="entry name" value="Death_dom"/>
</dbReference>
<feature type="repeat" description="ANK" evidence="3">
    <location>
        <begin position="300"/>
        <end position="332"/>
    </location>
</feature>
<evidence type="ECO:0000313" key="6">
    <source>
        <dbReference type="Proteomes" id="UP000502823"/>
    </source>
</evidence>
<dbReference type="PANTHER" id="PTHR24198:SF165">
    <property type="entry name" value="ANKYRIN REPEAT-CONTAINING PROTEIN-RELATED"/>
    <property type="match status" value="1"/>
</dbReference>
<dbReference type="Pfam" id="PF00023">
    <property type="entry name" value="Ank"/>
    <property type="match status" value="1"/>
</dbReference>
<accession>A0A6L2Q4H8</accession>
<dbReference type="InterPro" id="IPR036770">
    <property type="entry name" value="Ankyrin_rpt-contain_sf"/>
</dbReference>
<dbReference type="Pfam" id="PF12796">
    <property type="entry name" value="Ank_2"/>
    <property type="match status" value="4"/>
</dbReference>
<dbReference type="OrthoDB" id="448455at2759"/>
<dbReference type="Proteomes" id="UP000502823">
    <property type="component" value="Unassembled WGS sequence"/>
</dbReference>
<dbReference type="PROSITE" id="PS50088">
    <property type="entry name" value="ANK_REPEAT"/>
    <property type="match status" value="7"/>
</dbReference>
<proteinExistence type="predicted"/>
<dbReference type="Gene3D" id="1.25.40.20">
    <property type="entry name" value="Ankyrin repeat-containing domain"/>
    <property type="match status" value="4"/>
</dbReference>
<dbReference type="InterPro" id="IPR011029">
    <property type="entry name" value="DEATH-like_dom_sf"/>
</dbReference>
<dbReference type="AlphaFoldDB" id="A0A6L2Q4H8"/>
<dbReference type="SUPFAM" id="SSF48403">
    <property type="entry name" value="Ankyrin repeat"/>
    <property type="match status" value="1"/>
</dbReference>
<keyword evidence="6" id="KW-1185">Reference proteome</keyword>
<dbReference type="PANTHER" id="PTHR24198">
    <property type="entry name" value="ANKYRIN REPEAT AND PROTEIN KINASE DOMAIN-CONTAINING PROTEIN"/>
    <property type="match status" value="1"/>
</dbReference>
<evidence type="ECO:0000259" key="4">
    <source>
        <dbReference type="PROSITE" id="PS50017"/>
    </source>
</evidence>
<feature type="domain" description="Death" evidence="4">
    <location>
        <begin position="486"/>
        <end position="559"/>
    </location>
</feature>
<feature type="repeat" description="ANK" evidence="3">
    <location>
        <begin position="234"/>
        <end position="266"/>
    </location>
</feature>
<keyword evidence="1" id="KW-0677">Repeat</keyword>
<gene>
    <name evidence="5" type="ORF">Cfor_08783</name>
</gene>
<comment type="caution">
    <text evidence="5">The sequence shown here is derived from an EMBL/GenBank/DDBJ whole genome shotgun (WGS) entry which is preliminary data.</text>
</comment>
<dbReference type="PROSITE" id="PS50017">
    <property type="entry name" value="DEATH_DOMAIN"/>
    <property type="match status" value="1"/>
</dbReference>
<evidence type="ECO:0000256" key="3">
    <source>
        <dbReference type="PROSITE-ProRule" id="PRU00023"/>
    </source>
</evidence>
<evidence type="ECO:0000313" key="5">
    <source>
        <dbReference type="EMBL" id="GFG39759.1"/>
    </source>
</evidence>
<feature type="repeat" description="ANK" evidence="3">
    <location>
        <begin position="333"/>
        <end position="365"/>
    </location>
</feature>
<evidence type="ECO:0000256" key="1">
    <source>
        <dbReference type="ARBA" id="ARBA00022737"/>
    </source>
</evidence>
<dbReference type="EMBL" id="BLKM01001059">
    <property type="protein sequence ID" value="GFG39759.1"/>
    <property type="molecule type" value="Genomic_DNA"/>
</dbReference>
<dbReference type="GO" id="GO:0005737">
    <property type="term" value="C:cytoplasm"/>
    <property type="evidence" value="ECO:0007669"/>
    <property type="project" value="TreeGrafter"/>
</dbReference>
<dbReference type="SMART" id="SM00248">
    <property type="entry name" value="ANK"/>
    <property type="match status" value="11"/>
</dbReference>
<dbReference type="SUPFAM" id="SSF47986">
    <property type="entry name" value="DEATH domain"/>
    <property type="match status" value="1"/>
</dbReference>
<dbReference type="PROSITE" id="PS50297">
    <property type="entry name" value="ANK_REP_REGION"/>
    <property type="match status" value="7"/>
</dbReference>
<keyword evidence="2 3" id="KW-0040">ANK repeat</keyword>
<protein>
    <recommendedName>
        <fullName evidence="4">Death domain-containing protein</fullName>
    </recommendedName>
</protein>
<evidence type="ECO:0000256" key="2">
    <source>
        <dbReference type="ARBA" id="ARBA00023043"/>
    </source>
</evidence>
<reference evidence="6" key="1">
    <citation type="submission" date="2020-01" db="EMBL/GenBank/DDBJ databases">
        <title>Draft genome sequence of the Termite Coptotermes fromosanus.</title>
        <authorList>
            <person name="Itakura S."/>
            <person name="Yosikawa Y."/>
            <person name="Umezawa K."/>
        </authorList>
    </citation>
    <scope>NUCLEOTIDE SEQUENCE [LARGE SCALE GENOMIC DNA]</scope>
</reference>